<dbReference type="RefSeq" id="XP_009040392.1">
    <property type="nucleotide sequence ID" value="XM_009042144.1"/>
</dbReference>
<keyword evidence="1" id="KW-0472">Membrane</keyword>
<protein>
    <submittedName>
        <fullName evidence="3">Uncharacterized protein</fullName>
    </submittedName>
</protein>
<dbReference type="Proteomes" id="UP000002729">
    <property type="component" value="Unassembled WGS sequence"/>
</dbReference>
<dbReference type="InParanoid" id="F0YJ02"/>
<organism evidence="4">
    <name type="scientific">Aureococcus anophagefferens</name>
    <name type="common">Harmful bloom alga</name>
    <dbReference type="NCBI Taxonomy" id="44056"/>
    <lineage>
        <taxon>Eukaryota</taxon>
        <taxon>Sar</taxon>
        <taxon>Stramenopiles</taxon>
        <taxon>Ochrophyta</taxon>
        <taxon>Pelagophyceae</taxon>
        <taxon>Pelagomonadales</taxon>
        <taxon>Pelagomonadaceae</taxon>
        <taxon>Aureococcus</taxon>
    </lineage>
</organism>
<evidence type="ECO:0000256" key="1">
    <source>
        <dbReference type="SAM" id="Phobius"/>
    </source>
</evidence>
<dbReference type="GeneID" id="20225974"/>
<dbReference type="AlphaFoldDB" id="F0YJ02"/>
<feature type="transmembrane region" description="Helical" evidence="1">
    <location>
        <begin position="141"/>
        <end position="158"/>
    </location>
</feature>
<sequence>MARTVLALVALAALGAAVGAQVCDDMLKCDHVHSGGSRASVAANKECKKQAEKVCLAEAKQNRLDCIEACEEEFEAVREQCRIECNDVANAGTGGFFSRVFPSRVQIAGAALHPSLWCILAGAVLRLYALVLHWGALAAQIQFYAGSLMLLGAVLAGFEAAQGNPLWG</sequence>
<accession>F0YJ02</accession>
<feature type="signal peptide" evidence="2">
    <location>
        <begin position="1"/>
        <end position="20"/>
    </location>
</feature>
<keyword evidence="2" id="KW-0732">Signal</keyword>
<proteinExistence type="predicted"/>
<reference evidence="3 4" key="1">
    <citation type="journal article" date="2011" name="Proc. Natl. Acad. Sci. U.S.A.">
        <title>Niche of harmful alga Aureococcus anophagefferens revealed through ecogenomics.</title>
        <authorList>
            <person name="Gobler C.J."/>
            <person name="Berry D.L."/>
            <person name="Dyhrman S.T."/>
            <person name="Wilhelm S.W."/>
            <person name="Salamov A."/>
            <person name="Lobanov A.V."/>
            <person name="Zhang Y."/>
            <person name="Collier J.L."/>
            <person name="Wurch L.L."/>
            <person name="Kustka A.B."/>
            <person name="Dill B.D."/>
            <person name="Shah M."/>
            <person name="VerBerkmoes N.C."/>
            <person name="Kuo A."/>
            <person name="Terry A."/>
            <person name="Pangilinan J."/>
            <person name="Lindquist E.A."/>
            <person name="Lucas S."/>
            <person name="Paulsen I.T."/>
            <person name="Hattenrath-Lehmann T.K."/>
            <person name="Talmage S.C."/>
            <person name="Walker E.A."/>
            <person name="Koch F."/>
            <person name="Burson A.M."/>
            <person name="Marcoval M.A."/>
            <person name="Tang Y.Z."/>
            <person name="Lecleir G.R."/>
            <person name="Coyne K.J."/>
            <person name="Berg G.M."/>
            <person name="Bertrand E.M."/>
            <person name="Saito M.A."/>
            <person name="Gladyshev V.N."/>
            <person name="Grigoriev I.V."/>
        </authorList>
    </citation>
    <scope>NUCLEOTIDE SEQUENCE [LARGE SCALE GENOMIC DNA]</scope>
    <source>
        <strain evidence="4">CCMP 1984</strain>
    </source>
</reference>
<feature type="transmembrane region" description="Helical" evidence="1">
    <location>
        <begin position="107"/>
        <end position="129"/>
    </location>
</feature>
<feature type="chain" id="PRO_5003261695" evidence="2">
    <location>
        <begin position="21"/>
        <end position="168"/>
    </location>
</feature>
<evidence type="ECO:0000256" key="2">
    <source>
        <dbReference type="SAM" id="SignalP"/>
    </source>
</evidence>
<dbReference type="KEGG" id="aaf:AURANDRAFT_66839"/>
<dbReference type="EMBL" id="GL833146">
    <property type="protein sequence ID" value="EGB04834.1"/>
    <property type="molecule type" value="Genomic_DNA"/>
</dbReference>
<name>F0YJ02_AURAN</name>
<gene>
    <name evidence="3" type="ORF">AURANDRAFT_66839</name>
</gene>
<evidence type="ECO:0000313" key="4">
    <source>
        <dbReference type="Proteomes" id="UP000002729"/>
    </source>
</evidence>
<evidence type="ECO:0000313" key="3">
    <source>
        <dbReference type="EMBL" id="EGB04834.1"/>
    </source>
</evidence>
<keyword evidence="1" id="KW-0812">Transmembrane</keyword>
<keyword evidence="4" id="KW-1185">Reference proteome</keyword>
<keyword evidence="1" id="KW-1133">Transmembrane helix</keyword>